<evidence type="ECO:0000256" key="1">
    <source>
        <dbReference type="SAM" id="MobiDB-lite"/>
    </source>
</evidence>
<evidence type="ECO:0000313" key="3">
    <source>
        <dbReference type="Proteomes" id="UP000297814"/>
    </source>
</evidence>
<gene>
    <name evidence="2" type="ORF">BHYA_0106g00410</name>
</gene>
<evidence type="ECO:0000313" key="2">
    <source>
        <dbReference type="EMBL" id="TGO37108.1"/>
    </source>
</evidence>
<feature type="compositionally biased region" description="Basic and acidic residues" evidence="1">
    <location>
        <begin position="218"/>
        <end position="244"/>
    </location>
</feature>
<sequence length="244" mass="28160">MLRDIGRPLKLMTPQKSKMSARDGKASKKDLDKLREANKDIREFENAEDDKNNLAQKIHVKKHRDATDAKKSMETINEEVIAYHKAKNTRLILKTQERPENLSFKLQAAQQGAREIHPILAMEVIEERQEREERHQLEEALMPAATPAGDSSKKTSKDRPRHKSRDRSNPPTGSKPPASASKEPKTNSGKHRRASPHTNKERHLEEDGDDDIIEFEEMAIREKAKERERAGERERARQMERAKR</sequence>
<dbReference type="AlphaFoldDB" id="A0A4Z1GLE8"/>
<protein>
    <submittedName>
        <fullName evidence="2">Uncharacterized protein</fullName>
    </submittedName>
</protein>
<organism evidence="2 3">
    <name type="scientific">Botrytis hyacinthi</name>
    <dbReference type="NCBI Taxonomy" id="278943"/>
    <lineage>
        <taxon>Eukaryota</taxon>
        <taxon>Fungi</taxon>
        <taxon>Dikarya</taxon>
        <taxon>Ascomycota</taxon>
        <taxon>Pezizomycotina</taxon>
        <taxon>Leotiomycetes</taxon>
        <taxon>Helotiales</taxon>
        <taxon>Sclerotiniaceae</taxon>
        <taxon>Botrytis</taxon>
    </lineage>
</organism>
<feature type="region of interest" description="Disordered" evidence="1">
    <location>
        <begin position="125"/>
        <end position="244"/>
    </location>
</feature>
<proteinExistence type="predicted"/>
<feature type="compositionally biased region" description="Acidic residues" evidence="1">
    <location>
        <begin position="206"/>
        <end position="217"/>
    </location>
</feature>
<keyword evidence="3" id="KW-1185">Reference proteome</keyword>
<name>A0A4Z1GLE8_9HELO</name>
<reference evidence="2 3" key="1">
    <citation type="submission" date="2017-12" db="EMBL/GenBank/DDBJ databases">
        <title>Comparative genomics of Botrytis spp.</title>
        <authorList>
            <person name="Valero-Jimenez C.A."/>
            <person name="Tapia P."/>
            <person name="Veloso J."/>
            <person name="Silva-Moreno E."/>
            <person name="Staats M."/>
            <person name="Valdes J.H."/>
            <person name="Van Kan J.A.L."/>
        </authorList>
    </citation>
    <scope>NUCLEOTIDE SEQUENCE [LARGE SCALE GENOMIC DNA]</scope>
    <source>
        <strain evidence="2 3">Bh0001</strain>
    </source>
</reference>
<dbReference type="EMBL" id="PQXK01000106">
    <property type="protein sequence ID" value="TGO37108.1"/>
    <property type="molecule type" value="Genomic_DNA"/>
</dbReference>
<feature type="region of interest" description="Disordered" evidence="1">
    <location>
        <begin position="1"/>
        <end position="31"/>
    </location>
</feature>
<accession>A0A4Z1GLE8</accession>
<dbReference type="Proteomes" id="UP000297814">
    <property type="component" value="Unassembled WGS sequence"/>
</dbReference>
<comment type="caution">
    <text evidence="2">The sequence shown here is derived from an EMBL/GenBank/DDBJ whole genome shotgun (WGS) entry which is preliminary data.</text>
</comment>
<feature type="compositionally biased region" description="Basic and acidic residues" evidence="1">
    <location>
        <begin position="20"/>
        <end position="31"/>
    </location>
</feature>
<feature type="compositionally biased region" description="Basic and acidic residues" evidence="1">
    <location>
        <begin position="125"/>
        <end position="138"/>
    </location>
</feature>